<feature type="compositionally biased region" description="Basic and acidic residues" evidence="1">
    <location>
        <begin position="195"/>
        <end position="204"/>
    </location>
</feature>
<dbReference type="AlphaFoldDB" id="A0A0C9W716"/>
<feature type="compositionally biased region" description="Polar residues" evidence="1">
    <location>
        <begin position="213"/>
        <end position="232"/>
    </location>
</feature>
<dbReference type="Proteomes" id="UP000053820">
    <property type="component" value="Unassembled WGS sequence"/>
</dbReference>
<proteinExistence type="predicted"/>
<name>A0A0C9W716_9AGAM</name>
<feature type="domain" description="DUF6532" evidence="2">
    <location>
        <begin position="321"/>
        <end position="528"/>
    </location>
</feature>
<feature type="compositionally biased region" description="Basic and acidic residues" evidence="1">
    <location>
        <begin position="76"/>
        <end position="85"/>
    </location>
</feature>
<dbReference type="InterPro" id="IPR045341">
    <property type="entry name" value="DUF6532"/>
</dbReference>
<feature type="compositionally biased region" description="Acidic residues" evidence="1">
    <location>
        <begin position="32"/>
        <end position="41"/>
    </location>
</feature>
<evidence type="ECO:0000313" key="4">
    <source>
        <dbReference type="Proteomes" id="UP000053820"/>
    </source>
</evidence>
<keyword evidence="4" id="KW-1185">Reference proteome</keyword>
<dbReference type="HOGENOM" id="CLU_471776_0_0_1"/>
<feature type="compositionally biased region" description="Polar residues" evidence="1">
    <location>
        <begin position="261"/>
        <end position="286"/>
    </location>
</feature>
<feature type="compositionally biased region" description="Polar residues" evidence="1">
    <location>
        <begin position="1"/>
        <end position="15"/>
    </location>
</feature>
<dbReference type="OrthoDB" id="2648616at2759"/>
<dbReference type="EMBL" id="KN839995">
    <property type="protein sequence ID" value="KIJ58082.1"/>
    <property type="molecule type" value="Genomic_DNA"/>
</dbReference>
<feature type="compositionally biased region" description="Acidic residues" evidence="1">
    <location>
        <begin position="177"/>
        <end position="188"/>
    </location>
</feature>
<reference evidence="3 4" key="1">
    <citation type="submission" date="2014-04" db="EMBL/GenBank/DDBJ databases">
        <title>Evolutionary Origins and Diversification of the Mycorrhizal Mutualists.</title>
        <authorList>
            <consortium name="DOE Joint Genome Institute"/>
            <consortium name="Mycorrhizal Genomics Consortium"/>
            <person name="Kohler A."/>
            <person name="Kuo A."/>
            <person name="Nagy L.G."/>
            <person name="Floudas D."/>
            <person name="Copeland A."/>
            <person name="Barry K.W."/>
            <person name="Cichocki N."/>
            <person name="Veneault-Fourrey C."/>
            <person name="LaButti K."/>
            <person name="Lindquist E.A."/>
            <person name="Lipzen A."/>
            <person name="Lundell T."/>
            <person name="Morin E."/>
            <person name="Murat C."/>
            <person name="Riley R."/>
            <person name="Ohm R."/>
            <person name="Sun H."/>
            <person name="Tunlid A."/>
            <person name="Henrissat B."/>
            <person name="Grigoriev I.V."/>
            <person name="Hibbett D.S."/>
            <person name="Martin F."/>
        </authorList>
    </citation>
    <scope>NUCLEOTIDE SEQUENCE [LARGE SCALE GENOMIC DNA]</scope>
    <source>
        <strain evidence="3 4">MD-312</strain>
    </source>
</reference>
<feature type="compositionally biased region" description="Basic and acidic residues" evidence="1">
    <location>
        <begin position="239"/>
        <end position="249"/>
    </location>
</feature>
<feature type="region of interest" description="Disordered" evidence="1">
    <location>
        <begin position="1"/>
        <end position="291"/>
    </location>
</feature>
<dbReference type="Pfam" id="PF20149">
    <property type="entry name" value="DUF6532"/>
    <property type="match status" value="1"/>
</dbReference>
<organism evidence="3 4">
    <name type="scientific">Hydnomerulius pinastri MD-312</name>
    <dbReference type="NCBI Taxonomy" id="994086"/>
    <lineage>
        <taxon>Eukaryota</taxon>
        <taxon>Fungi</taxon>
        <taxon>Dikarya</taxon>
        <taxon>Basidiomycota</taxon>
        <taxon>Agaricomycotina</taxon>
        <taxon>Agaricomycetes</taxon>
        <taxon>Agaricomycetidae</taxon>
        <taxon>Boletales</taxon>
        <taxon>Boletales incertae sedis</taxon>
        <taxon>Leucogyrophana</taxon>
    </lineage>
</organism>
<gene>
    <name evidence="3" type="ORF">HYDPIDRAFT_44638</name>
</gene>
<protein>
    <recommendedName>
        <fullName evidence="2">DUF6532 domain-containing protein</fullName>
    </recommendedName>
</protein>
<evidence type="ECO:0000313" key="3">
    <source>
        <dbReference type="EMBL" id="KIJ58082.1"/>
    </source>
</evidence>
<sequence>MLGSQNSDLTPSQIAANKRLAKKAASSRSEGDLIDSPDVDDGQTSRPYRKAKAKANEEKVWARSSRKRAPTSTELDQPRPKEARNQNESSLDALRVEATTRASGRGRGARNQTAAKGSSRAPNPLPASGPTKTASQTHKVAGPGANVLKASIGTIEDSDDVASATDEKENSSGPTSDQDEEAESDDEILQSLSSDPKKLREALTKEIPVILESSASNIRPGGTSSCSEGQQNLKKKHAGKLEARRELERPQFAPEAEPSNDEGQGTSWKVKQETPMRTSEPSNHPLGSSHWPPHTDLFVESDGSVLLKSQHPHMITLLHSAINFFLKSIVFENAFPQYEERRKMAIKALADAAQHHNEHNILRHLRYDSTYAGALATVPEGRLATYRRNIKKTAQSFVIANYGLKKGCSELITQLLFNDNFIYPQNVKGDAIRTEPFCHPAIINTLHALIFNGPSSLGVQFHDEFVSILDDLDDPELPCNMVTLVGTAVYSVLVDWRGGNGPVDPEKVSFSPNVHLTIHRRLDGLLQRIFKGHRGPQKYHVVMSRLYREASGSTADPTTETTELSAFDYLDFDGMPEN</sequence>
<accession>A0A0C9W716</accession>
<evidence type="ECO:0000259" key="2">
    <source>
        <dbReference type="Pfam" id="PF20149"/>
    </source>
</evidence>
<evidence type="ECO:0000256" key="1">
    <source>
        <dbReference type="SAM" id="MobiDB-lite"/>
    </source>
</evidence>